<feature type="region of interest" description="Disordered" evidence="7">
    <location>
        <begin position="338"/>
        <end position="443"/>
    </location>
</feature>
<dbReference type="PANTHER" id="PTHR13455">
    <property type="entry name" value="TRANSCRIPTIONAL REPRESSOR P66-RELATED"/>
    <property type="match status" value="1"/>
</dbReference>
<reference evidence="10" key="1">
    <citation type="submission" date="2015-01" db="EMBL/GenBank/DDBJ databases">
        <authorList>
            <person name="Aksoy S."/>
            <person name="Warren W."/>
            <person name="Wilson R.K."/>
        </authorList>
    </citation>
    <scope>NUCLEOTIDE SEQUENCE [LARGE SCALE GENOMIC DNA]</scope>
    <source>
        <strain evidence="10">IAEA</strain>
    </source>
</reference>
<dbReference type="GO" id="GO:0000122">
    <property type="term" value="P:negative regulation of transcription by RNA polymerase II"/>
    <property type="evidence" value="ECO:0007669"/>
    <property type="project" value="InterPro"/>
</dbReference>
<evidence type="ECO:0000256" key="2">
    <source>
        <dbReference type="ARBA" id="ARBA00023015"/>
    </source>
</evidence>
<feature type="region of interest" description="Disordered" evidence="7">
    <location>
        <begin position="586"/>
        <end position="614"/>
    </location>
</feature>
<dbReference type="VEuPathDB" id="VectorBase:GPPI025412"/>
<dbReference type="EnsemblMetazoa" id="GPPI025412-RA">
    <property type="protein sequence ID" value="GPPI025412-PA"/>
    <property type="gene ID" value="GPPI025412"/>
</dbReference>
<feature type="compositionally biased region" description="Low complexity" evidence="7">
    <location>
        <begin position="265"/>
        <end position="303"/>
    </location>
</feature>
<evidence type="ECO:0000259" key="8">
    <source>
        <dbReference type="Pfam" id="PF16563"/>
    </source>
</evidence>
<dbReference type="STRING" id="67801.A0A1B0BC57"/>
<feature type="compositionally biased region" description="Polar residues" evidence="7">
    <location>
        <begin position="380"/>
        <end position="404"/>
    </location>
</feature>
<dbReference type="InterPro" id="IPR032346">
    <property type="entry name" value="P66_CC"/>
</dbReference>
<evidence type="ECO:0000256" key="3">
    <source>
        <dbReference type="ARBA" id="ARBA00023054"/>
    </source>
</evidence>
<proteinExistence type="predicted"/>
<dbReference type="Proteomes" id="UP000092460">
    <property type="component" value="Unassembled WGS sequence"/>
</dbReference>
<evidence type="ECO:0000256" key="1">
    <source>
        <dbReference type="ARBA" id="ARBA00004123"/>
    </source>
</evidence>
<dbReference type="AlphaFoldDB" id="A0A1B0BC57"/>
<feature type="region of interest" description="Disordered" evidence="7">
    <location>
        <begin position="78"/>
        <end position="141"/>
    </location>
</feature>
<protein>
    <recommendedName>
        <fullName evidence="8">Transcriptional repressor p66 coiled-coil MBD2-interaction domain-containing protein</fullName>
    </recommendedName>
</protein>
<evidence type="ECO:0000256" key="4">
    <source>
        <dbReference type="ARBA" id="ARBA00023163"/>
    </source>
</evidence>
<dbReference type="Pfam" id="PF16563">
    <property type="entry name" value="P66_CC"/>
    <property type="match status" value="1"/>
</dbReference>
<feature type="region of interest" description="Disordered" evidence="7">
    <location>
        <begin position="251"/>
        <end position="325"/>
    </location>
</feature>
<dbReference type="InterPro" id="IPR040386">
    <property type="entry name" value="P66"/>
</dbReference>
<sequence length="799" mass="84122">MAKMEVDDVVDLSLGSGRDPALTITPATVRDLRALTQNSGLTIIPAPPPPISPAIVHGNNSITSGNNTTTATNNISTTIMSVDPSSNNNNSSMSSNQNQTSASSSINSNTTSTSSPVSDENKVQRRVLRPRTEPKSYAEAPDIVLLPARMNGRQQNGNIDSETDDEEMPPYVPIKELTPAELKEREKGLRKLRDDLRNEETKLVLLKKLKQSQHVMKENLVVTPTSVSPTNPLAAIPAALTSKGALSVTPTNAAPLPAHTKTNRSNSNSISSSISISATSNRGSTNSSSASSTAASSPSHRSNTNSTTILPPPRSSLPGGATLTAGSSTASISIAAATSSSSSSSSRSSNALPPRTNLPNLTITPSVTITPTTAPPSGLKSRNQQPNVSDNSKVPNTISNSVSITPAPPIATQNQQHSDLKSERSTAREESQTPAQRQAAAKLALRKQLEKTLLQIPPPKPPPPEMHFIPNPSNTEFVYLLGLETVVDYLMTNTKKSTAVAPPFRCAQCKVDFTPVWKWEKQGNKEPKVICEQCVTSNVKKALKAEHTNRLKQAFVKALQQEQEIEQRLASQSSPSPVDTHVIAASVSSQSQSQSNQSQQQSITHQSQPQVAHASSTAAALVNLPPSVTVIPTKCQTPTPSNLGNLGQLGNLAALGGLANLGAAAAATAANPAAAAANLGALSNASPAATAAAMQAFQQQLLRALGQGLATNPQHMMQFTPLLYSYQMAMAQAAQVAAFTNKKSSASSSSSSTATSSKNQTTSLADIQRAAELQRQYLLDMIPPQAPGPSNSRQNNWKT</sequence>
<comment type="subcellular location">
    <subcellularLocation>
        <location evidence="1">Nucleus</location>
    </subcellularLocation>
</comment>
<reference evidence="9" key="2">
    <citation type="submission" date="2020-05" db="UniProtKB">
        <authorList>
            <consortium name="EnsemblMetazoa"/>
        </authorList>
    </citation>
    <scope>IDENTIFICATION</scope>
    <source>
        <strain evidence="9">IAEA</strain>
    </source>
</reference>
<keyword evidence="5" id="KW-0539">Nucleus</keyword>
<feature type="compositionally biased region" description="Low complexity" evidence="7">
    <location>
        <begin position="338"/>
        <end position="349"/>
    </location>
</feature>
<dbReference type="EMBL" id="JXJN01011852">
    <property type="status" value="NOT_ANNOTATED_CDS"/>
    <property type="molecule type" value="Genomic_DNA"/>
</dbReference>
<feature type="coiled-coil region" evidence="6">
    <location>
        <begin position="182"/>
        <end position="209"/>
    </location>
</feature>
<dbReference type="PANTHER" id="PTHR13455:SF7">
    <property type="entry name" value="SIMJANG, ISOFORM E"/>
    <property type="match status" value="1"/>
</dbReference>
<feature type="compositionally biased region" description="Low complexity" evidence="7">
    <location>
        <begin position="78"/>
        <end position="115"/>
    </location>
</feature>
<keyword evidence="10" id="KW-1185">Reference proteome</keyword>
<organism evidence="9 10">
    <name type="scientific">Glossina palpalis gambiensis</name>
    <dbReference type="NCBI Taxonomy" id="67801"/>
    <lineage>
        <taxon>Eukaryota</taxon>
        <taxon>Metazoa</taxon>
        <taxon>Ecdysozoa</taxon>
        <taxon>Arthropoda</taxon>
        <taxon>Hexapoda</taxon>
        <taxon>Insecta</taxon>
        <taxon>Pterygota</taxon>
        <taxon>Neoptera</taxon>
        <taxon>Endopterygota</taxon>
        <taxon>Diptera</taxon>
        <taxon>Brachycera</taxon>
        <taxon>Muscomorpha</taxon>
        <taxon>Hippoboscoidea</taxon>
        <taxon>Glossinidae</taxon>
        <taxon>Glossina</taxon>
    </lineage>
</organism>
<evidence type="ECO:0000313" key="10">
    <source>
        <dbReference type="Proteomes" id="UP000092460"/>
    </source>
</evidence>
<evidence type="ECO:0000313" key="9">
    <source>
        <dbReference type="EnsemblMetazoa" id="GPPI025412-PA"/>
    </source>
</evidence>
<feature type="compositionally biased region" description="Low complexity" evidence="7">
    <location>
        <begin position="362"/>
        <end position="377"/>
    </location>
</feature>
<feature type="compositionally biased region" description="Basic and acidic residues" evidence="7">
    <location>
        <begin position="418"/>
        <end position="431"/>
    </location>
</feature>
<feature type="compositionally biased region" description="Low complexity" evidence="7">
    <location>
        <begin position="586"/>
        <end position="610"/>
    </location>
</feature>
<keyword evidence="4" id="KW-0804">Transcription</keyword>
<evidence type="ECO:0000256" key="7">
    <source>
        <dbReference type="SAM" id="MobiDB-lite"/>
    </source>
</evidence>
<dbReference type="Gene3D" id="6.10.250.1650">
    <property type="match status" value="1"/>
</dbReference>
<keyword evidence="3 6" id="KW-0175">Coiled coil</keyword>
<keyword evidence="2" id="KW-0805">Transcription regulation</keyword>
<feature type="domain" description="Transcriptional repressor p66 coiled-coil MBD2-interaction" evidence="8">
    <location>
        <begin position="181"/>
        <end position="224"/>
    </location>
</feature>
<accession>A0A1B0BC57</accession>
<dbReference type="GO" id="GO:0016581">
    <property type="term" value="C:NuRD complex"/>
    <property type="evidence" value="ECO:0007669"/>
    <property type="project" value="TreeGrafter"/>
</dbReference>
<name>A0A1B0BC57_9MUSC</name>
<evidence type="ECO:0000256" key="6">
    <source>
        <dbReference type="SAM" id="Coils"/>
    </source>
</evidence>
<feature type="region of interest" description="Disordered" evidence="7">
    <location>
        <begin position="744"/>
        <end position="763"/>
    </location>
</feature>
<evidence type="ECO:0000256" key="5">
    <source>
        <dbReference type="ARBA" id="ARBA00023242"/>
    </source>
</evidence>